<evidence type="ECO:0000313" key="3">
    <source>
        <dbReference type="Proteomes" id="UP001153069"/>
    </source>
</evidence>
<reference evidence="2" key="1">
    <citation type="submission" date="2020-06" db="EMBL/GenBank/DDBJ databases">
        <authorList>
            <consortium name="Plant Systems Biology data submission"/>
        </authorList>
    </citation>
    <scope>NUCLEOTIDE SEQUENCE</scope>
    <source>
        <strain evidence="2">D6</strain>
    </source>
</reference>
<feature type="region of interest" description="Disordered" evidence="1">
    <location>
        <begin position="453"/>
        <end position="477"/>
    </location>
</feature>
<protein>
    <submittedName>
        <fullName evidence="2">Uncharacterized protein</fullName>
    </submittedName>
</protein>
<keyword evidence="3" id="KW-1185">Reference proteome</keyword>
<comment type="caution">
    <text evidence="2">The sequence shown here is derived from an EMBL/GenBank/DDBJ whole genome shotgun (WGS) entry which is preliminary data.</text>
</comment>
<name>A0A9N8DTA9_9STRA</name>
<evidence type="ECO:0000313" key="2">
    <source>
        <dbReference type="EMBL" id="CAB9508281.1"/>
    </source>
</evidence>
<organism evidence="2 3">
    <name type="scientific">Seminavis robusta</name>
    <dbReference type="NCBI Taxonomy" id="568900"/>
    <lineage>
        <taxon>Eukaryota</taxon>
        <taxon>Sar</taxon>
        <taxon>Stramenopiles</taxon>
        <taxon>Ochrophyta</taxon>
        <taxon>Bacillariophyta</taxon>
        <taxon>Bacillariophyceae</taxon>
        <taxon>Bacillariophycidae</taxon>
        <taxon>Naviculales</taxon>
        <taxon>Naviculaceae</taxon>
        <taxon>Seminavis</taxon>
    </lineage>
</organism>
<evidence type="ECO:0000256" key="1">
    <source>
        <dbReference type="SAM" id="MobiDB-lite"/>
    </source>
</evidence>
<dbReference type="Proteomes" id="UP001153069">
    <property type="component" value="Unassembled WGS sequence"/>
</dbReference>
<dbReference type="AlphaFoldDB" id="A0A9N8DTA9"/>
<proteinExistence type="predicted"/>
<feature type="compositionally biased region" description="Polar residues" evidence="1">
    <location>
        <begin position="739"/>
        <end position="750"/>
    </location>
</feature>
<accession>A0A9N8DTA9</accession>
<feature type="region of interest" description="Disordered" evidence="1">
    <location>
        <begin position="737"/>
        <end position="758"/>
    </location>
</feature>
<sequence length="758" mass="84398">MNKPPNFTTRDRTALNFGVHFLSFREILAMKGPFCTRQEREQKAMAPMRPFSSANQKERPILLLFCSHVWETPHHPDPDKSQLNCLKYFIQALCSLYTTISDNPTTVDGFEAMAREAENLSRHGWIQAALLLGDMLSTTSGVVDLQLHNDAEHFLDRSYIWYDYACLYQHPRTPEQEKDFRWSLDNMDKLTRNCFRTIAVFGDEADYHSRGWCVFEAASSFFDRSRPIVLKPDLMGTELDLGTGWRHGWNDYGLLHSADRMSLRRSLRGIAHTVQLALRSLENPDLQLKHSRQIVSSGTPTILPLIVELREGFQRQHAWVAENPSSLFDFQKVLEEIKGVKCFKVSDKPYVILKTLIVFLPAFDSQIFEEALNRHSQGLPLAMQMAGTAQTNWFHQDYVFVSEDGHNGRIFRFGDFGDPSLPVVDITGLAAFLSGQTVPGFLNSISPCFPINPAETPDRPDPYTKSSPPPNGNNQQKSSWSILALTRKVCCPCLARGRQGPDSGYHVQVPQSELTALKNDKNTERQLIESFVVPSGTIARFDFSTTPLSRIIAAMHGDLADSKLLKKAIELQFLTEEVGIQVSGVPQSARRGHVIASDGGGLQVAPVAGPNNERFIKVCADPHLFQRNFPGQFNSTLSGREAIHMASQMPVDGLLICSAVAWRSFVMPQHEFPKYMELPAPPPLFTCPDDCEVAVIFSPLDGRPVDVRTIASQASKGAGSEAPSCLATGEVHFDEETEVSASKSGFSATDPTPGHAFA</sequence>
<dbReference type="EMBL" id="CAICTM010000340">
    <property type="protein sequence ID" value="CAB9508281.1"/>
    <property type="molecule type" value="Genomic_DNA"/>
</dbReference>
<dbReference type="OrthoDB" id="2345911at2759"/>
<gene>
    <name evidence="2" type="ORF">SEMRO_341_G121410.1</name>
</gene>